<reference evidence="1" key="1">
    <citation type="journal article" date="2005" name="J. Bacteriol.">
        <title>Clustered genes related to sulfate respiration in uncultured prokaryotes support the theory of their concomitant horizontal transfer.</title>
        <authorList>
            <person name="Mussmann M."/>
            <person name="Richter M."/>
            <person name="Lombardot T."/>
            <person name="Meyerdierks A."/>
            <person name="Kuever J."/>
            <person name="Kube M."/>
            <person name="Glockner F.O."/>
            <person name="Amann R."/>
        </authorList>
    </citation>
    <scope>NUCLEOTIDE SEQUENCE</scope>
</reference>
<gene>
    <name evidence="1" type="ORF">42c90002</name>
</gene>
<dbReference type="AlphaFoldDB" id="Q3IBR9"/>
<evidence type="ECO:0000313" key="1">
    <source>
        <dbReference type="EMBL" id="CAJ31123.1"/>
    </source>
</evidence>
<sequence length="47" mass="5403">MLRYGTVTFPIRSSPLNDRIQCNMIDSSVLRNCHQMQSLAQGLHIWA</sequence>
<dbReference type="EMBL" id="CT025834">
    <property type="protein sequence ID" value="CAJ31123.1"/>
    <property type="molecule type" value="Genomic_DNA"/>
</dbReference>
<protein>
    <submittedName>
        <fullName evidence="1">Uncharacterized protein</fullName>
    </submittedName>
</protein>
<name>Q3IBR9_9BACT</name>
<organism evidence="1">
    <name type="scientific">uncultured sulfate-reducing bacterium</name>
    <dbReference type="NCBI Taxonomy" id="153939"/>
    <lineage>
        <taxon>Bacteria</taxon>
        <taxon>environmental samples</taxon>
    </lineage>
</organism>
<proteinExistence type="predicted"/>
<accession>Q3IBR9</accession>